<dbReference type="OrthoDB" id="9807423at2"/>
<dbReference type="InterPro" id="IPR056670">
    <property type="entry name" value="DUF7768"/>
</dbReference>
<proteinExistence type="predicted"/>
<feature type="domain" description="DUF7768" evidence="1">
    <location>
        <begin position="30"/>
        <end position="127"/>
    </location>
</feature>
<evidence type="ECO:0000313" key="3">
    <source>
        <dbReference type="Proteomes" id="UP000798488"/>
    </source>
</evidence>
<accession>A0A9D2WSW8</accession>
<dbReference type="EMBL" id="LSRS01000001">
    <property type="protein sequence ID" value="KAF1086341.1"/>
    <property type="molecule type" value="Genomic_DNA"/>
</dbReference>
<reference evidence="2" key="1">
    <citation type="submission" date="2016-02" db="EMBL/GenBank/DDBJ databases">
        <title>Draft Genome Sequence of Sporotomaculum syntrophicum Strain FB, a Syntrophic Benzoate Degrader.</title>
        <authorList>
            <person name="Nobu M.K."/>
            <person name="Narihiro T."/>
            <person name="Qiu Y.-L."/>
            <person name="Ohashi A."/>
            <person name="Liu W.-T."/>
            <person name="Yuji S."/>
        </authorList>
    </citation>
    <scope>NUCLEOTIDE SEQUENCE</scope>
    <source>
        <strain evidence="2">FB</strain>
    </source>
</reference>
<protein>
    <recommendedName>
        <fullName evidence="1">DUF7768 domain-containing protein</fullName>
    </recommendedName>
</protein>
<dbReference type="RefSeq" id="WP_161820511.1">
    <property type="nucleotide sequence ID" value="NZ_LSRS01000001.1"/>
</dbReference>
<gene>
    <name evidence="2" type="ORF">SPSYN_00059</name>
</gene>
<comment type="caution">
    <text evidence="2">The sequence shown here is derived from an EMBL/GenBank/DDBJ whole genome shotgun (WGS) entry which is preliminary data.</text>
</comment>
<organism evidence="2 3">
    <name type="scientific">Sporotomaculum syntrophicum</name>
    <dbReference type="NCBI Taxonomy" id="182264"/>
    <lineage>
        <taxon>Bacteria</taxon>
        <taxon>Bacillati</taxon>
        <taxon>Bacillota</taxon>
        <taxon>Clostridia</taxon>
        <taxon>Eubacteriales</taxon>
        <taxon>Desulfallaceae</taxon>
        <taxon>Sporotomaculum</taxon>
    </lineage>
</organism>
<dbReference type="AlphaFoldDB" id="A0A9D2WSW8"/>
<name>A0A9D2WSW8_9FIRM</name>
<dbReference type="Pfam" id="PF24963">
    <property type="entry name" value="DUF7768"/>
    <property type="match status" value="1"/>
</dbReference>
<evidence type="ECO:0000259" key="1">
    <source>
        <dbReference type="Pfam" id="PF24963"/>
    </source>
</evidence>
<dbReference type="Proteomes" id="UP000798488">
    <property type="component" value="Unassembled WGS sequence"/>
</dbReference>
<keyword evidence="3" id="KW-1185">Reference proteome</keyword>
<evidence type="ECO:0000313" key="2">
    <source>
        <dbReference type="EMBL" id="KAF1086341.1"/>
    </source>
</evidence>
<sequence>MGVSLYNQEGYLDPTAHEALTNIERERRKKIVFICSPFAGDLELNTIRARRYGRFAVIKNVVPIIPHLMYPQFLEENDPEERKLGMEMGLILLSKCQELWVFGRELSTGMAAEVRRAKKWNIPIRYFTTECREMTGQREYGEIGGQRR</sequence>
<dbReference type="Gene3D" id="3.40.50.10400">
    <property type="entry name" value="Hypothetical protein PA1492"/>
    <property type="match status" value="1"/>
</dbReference>